<comment type="cofactor">
    <cofactor evidence="1">
        <name>Mg(2+)</name>
        <dbReference type="ChEBI" id="CHEBI:18420"/>
    </cofactor>
</comment>
<dbReference type="AlphaFoldDB" id="A0AAQ4P2F4"/>
<dbReference type="Proteomes" id="UP000007635">
    <property type="component" value="Chromosome II"/>
</dbReference>
<dbReference type="InterPro" id="IPR023214">
    <property type="entry name" value="HAD_sf"/>
</dbReference>
<reference evidence="6 7" key="1">
    <citation type="journal article" date="2021" name="G3 (Bethesda)">
        <title>Improved contiguity of the threespine stickleback genome using long-read sequencing.</title>
        <authorList>
            <person name="Nath S."/>
            <person name="Shaw D.E."/>
            <person name="White M.A."/>
        </authorList>
    </citation>
    <scope>NUCLEOTIDE SEQUENCE [LARGE SCALE GENOMIC DNA]</scope>
    <source>
        <strain evidence="6 7">Lake Benthic</strain>
    </source>
</reference>
<dbReference type="GeneTree" id="ENSGT00390000007741"/>
<accession>A0AAQ4P2F4</accession>
<evidence type="ECO:0000313" key="7">
    <source>
        <dbReference type="Proteomes" id="UP000007635"/>
    </source>
</evidence>
<evidence type="ECO:0000256" key="3">
    <source>
        <dbReference type="ARBA" id="ARBA00022723"/>
    </source>
</evidence>
<comment type="similarity">
    <text evidence="2">Belongs to the HAD-like hydrolase superfamily. PHOSPHO family.</text>
</comment>
<dbReference type="InterPro" id="IPR006384">
    <property type="entry name" value="HAD_hydro_PyrdxlP_Pase-like"/>
</dbReference>
<dbReference type="PANTHER" id="PTHR20889">
    <property type="entry name" value="PHOSPHATASE, ORPHAN 1, 2"/>
    <property type="match status" value="1"/>
</dbReference>
<dbReference type="InterPro" id="IPR016965">
    <property type="entry name" value="Pase_PHOSPHO-typ"/>
</dbReference>
<evidence type="ECO:0000256" key="4">
    <source>
        <dbReference type="ARBA" id="ARBA00022801"/>
    </source>
</evidence>
<sequence length="325" mass="36323">MIIPTEPDQNGWSGVSLERLAGQLGRLRQTPSTHQPFVTERAQTECVKRNGNYFKRSGVNDGVGVNSACVEERFVVTLTYFPSLNMKTLMVFDFDDTVVDDNSDTWVIRCLPSNTLPDSVKNSYRKGHWTEFMGRVMSYIGDQKVTPEGIRSVMETIPFAPGMTDLLTFISDHKSTIDCIVISDSNTLFIDWILQASGLQAAVDRVFTNPAKFNELGYMEVRCHHSHDCERCPVNLCKRKVLQLFLSEQCARGVEYQRVVYAGDGGNDLCPTSCLGERDVVMPRKGFTLEKLLAKLEDDAPLSARVVAWSSGTAILEELKASMQS</sequence>
<dbReference type="NCBIfam" id="TIGR01489">
    <property type="entry name" value="DKMTPPase-SF"/>
    <property type="match status" value="1"/>
</dbReference>
<evidence type="ECO:0000256" key="5">
    <source>
        <dbReference type="ARBA" id="ARBA00022842"/>
    </source>
</evidence>
<organism evidence="6 7">
    <name type="scientific">Gasterosteus aculeatus aculeatus</name>
    <name type="common">three-spined stickleback</name>
    <dbReference type="NCBI Taxonomy" id="481459"/>
    <lineage>
        <taxon>Eukaryota</taxon>
        <taxon>Metazoa</taxon>
        <taxon>Chordata</taxon>
        <taxon>Craniata</taxon>
        <taxon>Vertebrata</taxon>
        <taxon>Euteleostomi</taxon>
        <taxon>Actinopterygii</taxon>
        <taxon>Neopterygii</taxon>
        <taxon>Teleostei</taxon>
        <taxon>Neoteleostei</taxon>
        <taxon>Acanthomorphata</taxon>
        <taxon>Eupercaria</taxon>
        <taxon>Perciformes</taxon>
        <taxon>Cottioidei</taxon>
        <taxon>Gasterosteales</taxon>
        <taxon>Gasterosteidae</taxon>
        <taxon>Gasterosteus</taxon>
    </lineage>
</organism>
<dbReference type="NCBIfam" id="TIGR01488">
    <property type="entry name" value="HAD-SF-IB"/>
    <property type="match status" value="1"/>
</dbReference>
<dbReference type="PANTHER" id="PTHR20889:SF1">
    <property type="entry name" value="PYRIDOXAL PHOSPHATE PHOSPHATASE PHOSPHO2"/>
    <property type="match status" value="1"/>
</dbReference>
<keyword evidence="5" id="KW-0460">Magnesium</keyword>
<name>A0AAQ4P2F4_GASAC</name>
<keyword evidence="3" id="KW-0479">Metal-binding</keyword>
<evidence type="ECO:0000313" key="6">
    <source>
        <dbReference type="Ensembl" id="ENSGACP00000033099.1"/>
    </source>
</evidence>
<dbReference type="SUPFAM" id="SSF56784">
    <property type="entry name" value="HAD-like"/>
    <property type="match status" value="1"/>
</dbReference>
<dbReference type="Gene3D" id="3.40.50.1000">
    <property type="entry name" value="HAD superfamily/HAD-like"/>
    <property type="match status" value="1"/>
</dbReference>
<dbReference type="Pfam" id="PF06888">
    <property type="entry name" value="Put_Phosphatase"/>
    <property type="match status" value="1"/>
</dbReference>
<protein>
    <recommendedName>
        <fullName evidence="8">Phosphatase, orphan 2</fullName>
    </recommendedName>
</protein>
<dbReference type="InterPro" id="IPR036412">
    <property type="entry name" value="HAD-like_sf"/>
</dbReference>
<evidence type="ECO:0000256" key="1">
    <source>
        <dbReference type="ARBA" id="ARBA00001946"/>
    </source>
</evidence>
<reference evidence="6" key="3">
    <citation type="submission" date="2025-09" db="UniProtKB">
        <authorList>
            <consortium name="Ensembl"/>
        </authorList>
    </citation>
    <scope>IDENTIFICATION</scope>
</reference>
<dbReference type="GO" id="GO:0016791">
    <property type="term" value="F:phosphatase activity"/>
    <property type="evidence" value="ECO:0007669"/>
    <property type="project" value="InterPro"/>
</dbReference>
<dbReference type="GO" id="GO:0046872">
    <property type="term" value="F:metal ion binding"/>
    <property type="evidence" value="ECO:0007669"/>
    <property type="project" value="UniProtKB-KW"/>
</dbReference>
<keyword evidence="7" id="KW-1185">Reference proteome</keyword>
<evidence type="ECO:0008006" key="8">
    <source>
        <dbReference type="Google" id="ProtNLM"/>
    </source>
</evidence>
<dbReference type="Ensembl" id="ENSGACT00000058057.1">
    <property type="protein sequence ID" value="ENSGACP00000033099.1"/>
    <property type="gene ID" value="ENSGACG00000031249.1"/>
</dbReference>
<evidence type="ECO:0000256" key="2">
    <source>
        <dbReference type="ARBA" id="ARBA00008541"/>
    </source>
</evidence>
<reference evidence="6" key="2">
    <citation type="submission" date="2025-08" db="UniProtKB">
        <authorList>
            <consortium name="Ensembl"/>
        </authorList>
    </citation>
    <scope>IDENTIFICATION</scope>
</reference>
<keyword evidence="4" id="KW-0378">Hydrolase</keyword>
<proteinExistence type="inferred from homology"/>